<dbReference type="PANTHER" id="PTHR22847">
    <property type="entry name" value="WD40 REPEAT PROTEIN"/>
    <property type="match status" value="1"/>
</dbReference>
<dbReference type="GO" id="GO:1990234">
    <property type="term" value="C:transferase complex"/>
    <property type="evidence" value="ECO:0007669"/>
    <property type="project" value="UniProtKB-ARBA"/>
</dbReference>
<sequence>MITPSNVSETLMQLVLVNFISIFRKLSEEGEIQIIIRHWVRELKIKLGWINDFDKIVAKYVILLKKFTGHTDMVYSIDSYSFNDSQFICSGSGDRTVRVWNVKTNQQIQLYNGHLKAVYCVKFSQYYYNNHCRNVICSSSDDNIIRFWDSKENKPFQILHEHTNSICGIEFSPFNGGRYLCSGSYDNTIRLWDVEISKSLHVFNGHEEGVLCVDMSSLQSNNNNNIESNSIGVIGGNGHENMVISVKYGSNELGNIGGSNTILSGAGDKSVRLWDIRSCDQIQ</sequence>
<dbReference type="PANTHER" id="PTHR22847:SF637">
    <property type="entry name" value="WD REPEAT DOMAIN 5B"/>
    <property type="match status" value="1"/>
</dbReference>
<dbReference type="PROSITE" id="PS50082">
    <property type="entry name" value="WD_REPEATS_2"/>
    <property type="match status" value="4"/>
</dbReference>
<organism evidence="4 5">
    <name type="scientific">Reticulomyxa filosa</name>
    <dbReference type="NCBI Taxonomy" id="46433"/>
    <lineage>
        <taxon>Eukaryota</taxon>
        <taxon>Sar</taxon>
        <taxon>Rhizaria</taxon>
        <taxon>Retaria</taxon>
        <taxon>Foraminifera</taxon>
        <taxon>Monothalamids</taxon>
        <taxon>Reticulomyxidae</taxon>
        <taxon>Reticulomyxa</taxon>
    </lineage>
</organism>
<dbReference type="AlphaFoldDB" id="X6P4M4"/>
<dbReference type="OrthoDB" id="427795at2759"/>
<dbReference type="InterPro" id="IPR015943">
    <property type="entry name" value="WD40/YVTN_repeat-like_dom_sf"/>
</dbReference>
<dbReference type="InterPro" id="IPR036322">
    <property type="entry name" value="WD40_repeat_dom_sf"/>
</dbReference>
<comment type="caution">
    <text evidence="4">The sequence shown here is derived from an EMBL/GenBank/DDBJ whole genome shotgun (WGS) entry which is preliminary data.</text>
</comment>
<feature type="repeat" description="WD" evidence="3">
    <location>
        <begin position="67"/>
        <end position="110"/>
    </location>
</feature>
<dbReference type="Gene3D" id="2.130.10.10">
    <property type="entry name" value="YVTN repeat-like/Quinoprotein amine dehydrogenase"/>
    <property type="match status" value="3"/>
</dbReference>
<dbReference type="Proteomes" id="UP000023152">
    <property type="component" value="Unassembled WGS sequence"/>
</dbReference>
<evidence type="ECO:0000256" key="2">
    <source>
        <dbReference type="ARBA" id="ARBA00022737"/>
    </source>
</evidence>
<gene>
    <name evidence="4" type="ORF">RFI_04571</name>
</gene>
<feature type="repeat" description="WD" evidence="3">
    <location>
        <begin position="111"/>
        <end position="158"/>
    </location>
</feature>
<evidence type="ECO:0000256" key="1">
    <source>
        <dbReference type="ARBA" id="ARBA00022574"/>
    </source>
</evidence>
<evidence type="ECO:0000313" key="4">
    <source>
        <dbReference type="EMBL" id="ETO32547.1"/>
    </source>
</evidence>
<evidence type="ECO:0000313" key="5">
    <source>
        <dbReference type="Proteomes" id="UP000023152"/>
    </source>
</evidence>
<keyword evidence="1 3" id="KW-0853">WD repeat</keyword>
<reference evidence="4 5" key="1">
    <citation type="journal article" date="2013" name="Curr. Biol.">
        <title>The Genome of the Foraminiferan Reticulomyxa filosa.</title>
        <authorList>
            <person name="Glockner G."/>
            <person name="Hulsmann N."/>
            <person name="Schleicher M."/>
            <person name="Noegel A.A."/>
            <person name="Eichinger L."/>
            <person name="Gallinger C."/>
            <person name="Pawlowski J."/>
            <person name="Sierra R."/>
            <person name="Euteneuer U."/>
            <person name="Pillet L."/>
            <person name="Moustafa A."/>
            <person name="Platzer M."/>
            <person name="Groth M."/>
            <person name="Szafranski K."/>
            <person name="Schliwa M."/>
        </authorList>
    </citation>
    <scope>NUCLEOTIDE SEQUENCE [LARGE SCALE GENOMIC DNA]</scope>
</reference>
<dbReference type="EMBL" id="ASPP01004107">
    <property type="protein sequence ID" value="ETO32547.1"/>
    <property type="molecule type" value="Genomic_DNA"/>
</dbReference>
<dbReference type="Pfam" id="PF00400">
    <property type="entry name" value="WD40"/>
    <property type="match status" value="4"/>
</dbReference>
<dbReference type="InterPro" id="IPR020472">
    <property type="entry name" value="WD40_PAC1"/>
</dbReference>
<dbReference type="InterPro" id="IPR019775">
    <property type="entry name" value="WD40_repeat_CS"/>
</dbReference>
<evidence type="ECO:0000256" key="3">
    <source>
        <dbReference type="PROSITE-ProRule" id="PRU00221"/>
    </source>
</evidence>
<dbReference type="PRINTS" id="PR00320">
    <property type="entry name" value="GPROTEINBRPT"/>
</dbReference>
<dbReference type="PROSITE" id="PS00678">
    <property type="entry name" value="WD_REPEATS_1"/>
    <property type="match status" value="3"/>
</dbReference>
<feature type="non-terminal residue" evidence="4">
    <location>
        <position position="283"/>
    </location>
</feature>
<dbReference type="SMART" id="SM00320">
    <property type="entry name" value="WD40"/>
    <property type="match status" value="4"/>
</dbReference>
<keyword evidence="5" id="KW-1185">Reference proteome</keyword>
<dbReference type="SUPFAM" id="SSF50978">
    <property type="entry name" value="WD40 repeat-like"/>
    <property type="match status" value="1"/>
</dbReference>
<keyword evidence="2" id="KW-0677">Repeat</keyword>
<proteinExistence type="predicted"/>
<protein>
    <submittedName>
        <fullName evidence="4">WD-40 repeat protein</fullName>
    </submittedName>
</protein>
<name>X6P4M4_RETFI</name>
<dbReference type="PROSITE" id="PS50294">
    <property type="entry name" value="WD_REPEATS_REGION"/>
    <property type="match status" value="3"/>
</dbReference>
<feature type="repeat" description="WD" evidence="3">
    <location>
        <begin position="236"/>
        <end position="283"/>
    </location>
</feature>
<dbReference type="InterPro" id="IPR001680">
    <property type="entry name" value="WD40_rpt"/>
</dbReference>
<accession>X6P4M4</accession>
<feature type="repeat" description="WD" evidence="3">
    <location>
        <begin position="159"/>
        <end position="202"/>
    </location>
</feature>